<evidence type="ECO:0000256" key="3">
    <source>
        <dbReference type="ARBA" id="ARBA00022475"/>
    </source>
</evidence>
<keyword evidence="4" id="KW-0328">Glycosyltransferase</keyword>
<keyword evidence="9" id="KW-0325">Glycoprotein</keyword>
<gene>
    <name evidence="13" type="ORF">BCR43DRAFT_496478</name>
</gene>
<feature type="compositionally biased region" description="Polar residues" evidence="10">
    <location>
        <begin position="21"/>
        <end position="32"/>
    </location>
</feature>
<feature type="transmembrane region" description="Helical" evidence="11">
    <location>
        <begin position="131"/>
        <end position="153"/>
    </location>
</feature>
<dbReference type="PANTHER" id="PTHR22914:SF41">
    <property type="entry name" value="CHITIN SYNTHASE 7"/>
    <property type="match status" value="1"/>
</dbReference>
<dbReference type="Proteomes" id="UP000242180">
    <property type="component" value="Unassembled WGS sequence"/>
</dbReference>
<evidence type="ECO:0000256" key="10">
    <source>
        <dbReference type="SAM" id="MobiDB-lite"/>
    </source>
</evidence>
<evidence type="ECO:0000256" key="1">
    <source>
        <dbReference type="ARBA" id="ARBA00004651"/>
    </source>
</evidence>
<keyword evidence="5" id="KW-0808">Transferase</keyword>
<dbReference type="PANTHER" id="PTHR22914">
    <property type="entry name" value="CHITIN SYNTHASE"/>
    <property type="match status" value="1"/>
</dbReference>
<dbReference type="SUPFAM" id="SSF53448">
    <property type="entry name" value="Nucleotide-diphospho-sugar transferases"/>
    <property type="match status" value="1"/>
</dbReference>
<evidence type="ECO:0000256" key="7">
    <source>
        <dbReference type="ARBA" id="ARBA00022989"/>
    </source>
</evidence>
<comment type="caution">
    <text evidence="13">The sequence shown here is derived from an EMBL/GenBank/DDBJ whole genome shotgun (WGS) entry which is preliminary data.</text>
</comment>
<dbReference type="InterPro" id="IPR029044">
    <property type="entry name" value="Nucleotide-diphossugar_trans"/>
</dbReference>
<organism evidence="13 14">
    <name type="scientific">Syncephalastrum racemosum</name>
    <name type="common">Filamentous fungus</name>
    <dbReference type="NCBI Taxonomy" id="13706"/>
    <lineage>
        <taxon>Eukaryota</taxon>
        <taxon>Fungi</taxon>
        <taxon>Fungi incertae sedis</taxon>
        <taxon>Mucoromycota</taxon>
        <taxon>Mucoromycotina</taxon>
        <taxon>Mucoromycetes</taxon>
        <taxon>Mucorales</taxon>
        <taxon>Syncephalastraceae</taxon>
        <taxon>Syncephalastrum</taxon>
    </lineage>
</organism>
<dbReference type="OrthoDB" id="370884at2759"/>
<dbReference type="Pfam" id="PF03142">
    <property type="entry name" value="Chitin_synth_2"/>
    <property type="match status" value="1"/>
</dbReference>
<keyword evidence="7 11" id="KW-1133">Transmembrane helix</keyword>
<dbReference type="InterPro" id="IPR054295">
    <property type="entry name" value="CHS4-like_dom"/>
</dbReference>
<evidence type="ECO:0000256" key="5">
    <source>
        <dbReference type="ARBA" id="ARBA00022679"/>
    </source>
</evidence>
<reference evidence="13 14" key="1">
    <citation type="submission" date="2016-07" db="EMBL/GenBank/DDBJ databases">
        <title>Pervasive Adenine N6-methylation of Active Genes in Fungi.</title>
        <authorList>
            <consortium name="DOE Joint Genome Institute"/>
            <person name="Mondo S.J."/>
            <person name="Dannebaum R.O."/>
            <person name="Kuo R.C."/>
            <person name="Labutti K."/>
            <person name="Haridas S."/>
            <person name="Kuo A."/>
            <person name="Salamov A."/>
            <person name="Ahrendt S.R."/>
            <person name="Lipzen A."/>
            <person name="Sullivan W."/>
            <person name="Andreopoulos W.B."/>
            <person name="Clum A."/>
            <person name="Lindquist E."/>
            <person name="Daum C."/>
            <person name="Ramamoorthy G.K."/>
            <person name="Gryganskyi A."/>
            <person name="Culley D."/>
            <person name="Magnuson J.K."/>
            <person name="James T.Y."/>
            <person name="O'Malley M.A."/>
            <person name="Stajich J.E."/>
            <person name="Spatafora J.W."/>
            <person name="Visel A."/>
            <person name="Grigoriev I.V."/>
        </authorList>
    </citation>
    <scope>NUCLEOTIDE SEQUENCE [LARGE SCALE GENOMIC DNA]</scope>
    <source>
        <strain evidence="13 14">NRRL 2496</strain>
    </source>
</reference>
<dbReference type="Pfam" id="PF22997">
    <property type="entry name" value="CHS4"/>
    <property type="match status" value="1"/>
</dbReference>
<evidence type="ECO:0000256" key="11">
    <source>
        <dbReference type="SAM" id="Phobius"/>
    </source>
</evidence>
<dbReference type="AlphaFoldDB" id="A0A1X2H456"/>
<evidence type="ECO:0000256" key="4">
    <source>
        <dbReference type="ARBA" id="ARBA00022676"/>
    </source>
</evidence>
<feature type="region of interest" description="Disordered" evidence="10">
    <location>
        <begin position="1"/>
        <end position="62"/>
    </location>
</feature>
<comment type="subcellular location">
    <subcellularLocation>
        <location evidence="1">Cell membrane</location>
        <topology evidence="1">Multi-pass membrane protein</topology>
    </subcellularLocation>
</comment>
<dbReference type="EC" id="2.4.1.16" evidence="2"/>
<feature type="transmembrane region" description="Helical" evidence="11">
    <location>
        <begin position="370"/>
        <end position="397"/>
    </location>
</feature>
<dbReference type="GO" id="GO:0005886">
    <property type="term" value="C:plasma membrane"/>
    <property type="evidence" value="ECO:0007669"/>
    <property type="project" value="UniProtKB-SubCell"/>
</dbReference>
<evidence type="ECO:0000313" key="14">
    <source>
        <dbReference type="Proteomes" id="UP000242180"/>
    </source>
</evidence>
<evidence type="ECO:0000256" key="8">
    <source>
        <dbReference type="ARBA" id="ARBA00023136"/>
    </source>
</evidence>
<evidence type="ECO:0000259" key="12">
    <source>
        <dbReference type="Pfam" id="PF22997"/>
    </source>
</evidence>
<feature type="domain" description="Chitin synthase 4-like" evidence="12">
    <location>
        <begin position="272"/>
        <end position="357"/>
    </location>
</feature>
<evidence type="ECO:0000256" key="2">
    <source>
        <dbReference type="ARBA" id="ARBA00012543"/>
    </source>
</evidence>
<accession>A0A1X2H456</accession>
<dbReference type="CDD" id="cd04190">
    <property type="entry name" value="Chitin_synth_C"/>
    <property type="match status" value="1"/>
</dbReference>
<feature type="transmembrane region" description="Helical" evidence="11">
    <location>
        <begin position="882"/>
        <end position="908"/>
    </location>
</feature>
<dbReference type="EMBL" id="MCGN01000009">
    <property type="protein sequence ID" value="ORY93189.1"/>
    <property type="molecule type" value="Genomic_DNA"/>
</dbReference>
<evidence type="ECO:0000313" key="13">
    <source>
        <dbReference type="EMBL" id="ORY93189.1"/>
    </source>
</evidence>
<feature type="region of interest" description="Disordered" evidence="10">
    <location>
        <begin position="1026"/>
        <end position="1129"/>
    </location>
</feature>
<feature type="transmembrane region" description="Helical" evidence="11">
    <location>
        <begin position="825"/>
        <end position="843"/>
    </location>
</feature>
<dbReference type="GO" id="GO:0004100">
    <property type="term" value="F:chitin synthase activity"/>
    <property type="evidence" value="ECO:0007669"/>
    <property type="project" value="UniProtKB-EC"/>
</dbReference>
<dbReference type="InParanoid" id="A0A1X2H456"/>
<keyword evidence="14" id="KW-1185">Reference proteome</keyword>
<dbReference type="OMA" id="KYLVNCM"/>
<proteinExistence type="predicted"/>
<dbReference type="GO" id="GO:0030428">
    <property type="term" value="C:cell septum"/>
    <property type="evidence" value="ECO:0007669"/>
    <property type="project" value="TreeGrafter"/>
</dbReference>
<feature type="transmembrane region" description="Helical" evidence="11">
    <location>
        <begin position="855"/>
        <end position="876"/>
    </location>
</feature>
<keyword evidence="3" id="KW-1003">Cell membrane</keyword>
<protein>
    <recommendedName>
        <fullName evidence="2">chitin synthase</fullName>
        <ecNumber evidence="2">2.4.1.16</ecNumber>
    </recommendedName>
</protein>
<sequence>MPAPPGPGVRYNHAAGGGIPGQTNEAYSSSTALGRRPTTLGRAPTRRMAPGGNSIANASQNIQRGRTLIRPDRYQEPAPLLTGKPTTQRSWFDPWVLLSRIVTFWAVPPMLRAMGKRDPGVQQAWREKMTLCSIIACMGGLVAFITIGLSSVMCPSDQSNNQANYASFNDSLNSADLLGIAGWQFNITNYKVQDNVDFYTIADVPGTDVTNYFKHGSNLAACSDTGNPTASQFKAVTFDVCSSNNGYNGCKLGPLTQATFKKLDIENTTRMVGYDWEQLAGTNLTHFFVLDGNVLNMGPYITANPSPINGDELDAVIRSILGNSFAEGGRDGTKQFFRKPELRAAMNCLVEKYTAGHIDKQTPGCVVASIVLFFALAVVLSIVLARFFMAIIFAWFLSWKMSRTPAPIGRYSGQRQPRTGGNAMEMSDIKQPIKRVDSGASMTSTTSAFVAEVGNDLFTVLLITCYSEGLEGIRATVESLSRTQYPDHRKLLFLIADGMITGSGESMSTPDICLSLITFDKPEFKTPEPMPYIAVADGAKQYNRAKVYAGHYVCKGHKVPMVLVVKCGNPDEEGKAKAGNRGKRDSQLILMNFFSRVTYNDRMTPLDYELFRKITYLMNKTPDYFELVLMVDADTKVYETSLRLLVNCMANDNLIMGLCGETKIANKRASWVSAIQVYEYFISHHMAKGFESVFGGVTCLPGCFCMYRLKARKGDGDWVPIITKPEIVQEYSQNTVTTLHQKNLLLLGEDRFLTTLMLRNFPYRKMVFTPHAICKTVVPDEFKVLLSQRRRWINSTIHNLFELVLVRNLCGTFCFSMQFVVLMDLIGTLTLPVAIVLTVVLISSMAKTNITSFTVAIPLILLIIVLFSPAFLILITTRKWVYLGWMIIYLFALPIWNFVLPVYSFWHFDDFSWGETRKVTGETKGEHHGNREGVFDPSKVPLRRWEDFERRRIRSIRRRDRKLRELGPVHNGAYSSYDDYDDDASDLSSLQQNPVHHYFDPSKEAPVKAGSGGYVPTFRPISEAVSAPSPTLSGPRGPMNAGPVPYSPASSYHTAPQLPMSTGGSVNNPYQHPRQQPPRPPAPGYANQGAYPISQGAHPIPQGAHPIPQGAHPIPQGAHPIRSPYQNPR</sequence>
<dbReference type="InterPro" id="IPR004835">
    <property type="entry name" value="Chitin_synth"/>
</dbReference>
<name>A0A1X2H456_SYNRA</name>
<feature type="compositionally biased region" description="Polar residues" evidence="10">
    <location>
        <begin position="1048"/>
        <end position="1067"/>
    </location>
</feature>
<keyword evidence="6 11" id="KW-0812">Transmembrane</keyword>
<evidence type="ECO:0000256" key="6">
    <source>
        <dbReference type="ARBA" id="ARBA00022692"/>
    </source>
</evidence>
<dbReference type="STRING" id="13706.A0A1X2H456"/>
<evidence type="ECO:0000256" key="9">
    <source>
        <dbReference type="ARBA" id="ARBA00023180"/>
    </source>
</evidence>
<keyword evidence="8 11" id="KW-0472">Membrane</keyword>
<dbReference type="GO" id="GO:0006031">
    <property type="term" value="P:chitin biosynthetic process"/>
    <property type="evidence" value="ECO:0007669"/>
    <property type="project" value="TreeGrafter"/>
</dbReference>